<feature type="transmembrane region" description="Helical" evidence="2">
    <location>
        <begin position="259"/>
        <end position="280"/>
    </location>
</feature>
<evidence type="ECO:0000256" key="2">
    <source>
        <dbReference type="SAM" id="Phobius"/>
    </source>
</evidence>
<dbReference type="Gene3D" id="1.25.40.10">
    <property type="entry name" value="Tetratricopeptide repeat domain"/>
    <property type="match status" value="1"/>
</dbReference>
<dbReference type="Proteomes" id="UP000823521">
    <property type="component" value="Unassembled WGS sequence"/>
</dbReference>
<dbReference type="PROSITE" id="PS50005">
    <property type="entry name" value="TPR"/>
    <property type="match status" value="1"/>
</dbReference>
<protein>
    <submittedName>
        <fullName evidence="3">Tetratricopeptide repeat protein</fullName>
    </submittedName>
</protein>
<evidence type="ECO:0000313" key="4">
    <source>
        <dbReference type="Proteomes" id="UP000823521"/>
    </source>
</evidence>
<keyword evidence="4" id="KW-1185">Reference proteome</keyword>
<feature type="repeat" description="TPR" evidence="1">
    <location>
        <begin position="72"/>
        <end position="105"/>
    </location>
</feature>
<proteinExistence type="predicted"/>
<sequence length="290" mass="31023">MTAPEHRHLDRVAALLDLGRPEQALAELGRLPAGPAGDIRAFRLRAAALTELDRWAEVADTARYGLGQGPDAELLGRLGLALRHLGQYPSAERALLDALALAPHSAWLLTQYADLCLLVGQTTKAESLVARAAAADPVSPAVYASRYQLAYATGDRRGAEQVAREFLGRYPEHPSALALHGLAAAGRGRMGVASRSLGQAVAQDPTGAAAAEAAWETRVYAHPLLLPLRPLYRLGMFPTWLIAVGTLLVLNLLGWAPAALAAALCWAAYCVYSWVAPPIVRRLVLGRWRG</sequence>
<reference evidence="3 4" key="1">
    <citation type="submission" date="2019-12" db="EMBL/GenBank/DDBJ databases">
        <title>Whole genome sequencing of endophytic Actinobacterium Micromonospora sp. MPMI6T.</title>
        <authorList>
            <person name="Evv R."/>
            <person name="Podile A.R."/>
        </authorList>
    </citation>
    <scope>NUCLEOTIDE SEQUENCE [LARGE SCALE GENOMIC DNA]</scope>
    <source>
        <strain evidence="3 4">MPMI6</strain>
    </source>
</reference>
<organism evidence="3 4">
    <name type="scientific">Micromonospora echinofusca</name>
    <dbReference type="NCBI Taxonomy" id="47858"/>
    <lineage>
        <taxon>Bacteria</taxon>
        <taxon>Bacillati</taxon>
        <taxon>Actinomycetota</taxon>
        <taxon>Actinomycetes</taxon>
        <taxon>Micromonosporales</taxon>
        <taxon>Micromonosporaceae</taxon>
        <taxon>Micromonospora</taxon>
    </lineage>
</organism>
<keyword evidence="2" id="KW-0812">Transmembrane</keyword>
<dbReference type="EMBL" id="WVUH01000131">
    <property type="protein sequence ID" value="MBO4207565.1"/>
    <property type="molecule type" value="Genomic_DNA"/>
</dbReference>
<dbReference type="SMART" id="SM00028">
    <property type="entry name" value="TPR"/>
    <property type="match status" value="1"/>
</dbReference>
<keyword evidence="2" id="KW-0472">Membrane</keyword>
<gene>
    <name evidence="3" type="ORF">GSF22_16340</name>
</gene>
<comment type="caution">
    <text evidence="3">The sequence shown here is derived from an EMBL/GenBank/DDBJ whole genome shotgun (WGS) entry which is preliminary data.</text>
</comment>
<accession>A0ABS3VSR6</accession>
<evidence type="ECO:0000256" key="1">
    <source>
        <dbReference type="PROSITE-ProRule" id="PRU00339"/>
    </source>
</evidence>
<dbReference type="SUPFAM" id="SSF48452">
    <property type="entry name" value="TPR-like"/>
    <property type="match status" value="1"/>
</dbReference>
<dbReference type="InterPro" id="IPR011990">
    <property type="entry name" value="TPR-like_helical_dom_sf"/>
</dbReference>
<keyword evidence="1" id="KW-0802">TPR repeat</keyword>
<dbReference type="Pfam" id="PF14559">
    <property type="entry name" value="TPR_19"/>
    <property type="match status" value="1"/>
</dbReference>
<feature type="transmembrane region" description="Helical" evidence="2">
    <location>
        <begin position="231"/>
        <end position="253"/>
    </location>
</feature>
<keyword evidence="2" id="KW-1133">Transmembrane helix</keyword>
<dbReference type="InterPro" id="IPR019734">
    <property type="entry name" value="TPR_rpt"/>
</dbReference>
<evidence type="ECO:0000313" key="3">
    <source>
        <dbReference type="EMBL" id="MBO4207565.1"/>
    </source>
</evidence>
<dbReference type="RefSeq" id="WP_208814457.1">
    <property type="nucleotide sequence ID" value="NZ_WVUH01000131.1"/>
</dbReference>
<name>A0ABS3VSR6_MICEH</name>